<evidence type="ECO:0000259" key="8">
    <source>
        <dbReference type="Pfam" id="PF02397"/>
    </source>
</evidence>
<dbReference type="NCBIfam" id="TIGR03025">
    <property type="entry name" value="EPS_sugtrans"/>
    <property type="match status" value="1"/>
</dbReference>
<dbReference type="EMBL" id="CP017146">
    <property type="protein sequence ID" value="QHO70216.1"/>
    <property type="molecule type" value="Genomic_DNA"/>
</dbReference>
<sequence>MSSNVPAWARQYRARLAATDSLIIVVAVMVAFASRFWWGESAASLAAIAADYWMVTLTIIGAWIISLSAYHSRDSRVVGIGLDEYRRVVNASVVTFGLLAIIFLMFKVDIARGFFVLALPLGITGLALNRLLWRKWLARQRQEGLYLHRAIVVGDEADVDYVVKQIDKRGVSLYHVIGAAITGSTEGSITVNRHQLPIVSSLSNVAEAASYLGVDAVIVAGNPGNGSTYIRDLGWDLEGSTTELVVASQLTNVAGPRIHFRPVEGLPLMHVELPQFGGGRHLLKRAADVIASSLALILLMPLMLVIAWLVHRDSRGPILFRQERIGRGGQPFPMLKFRSMVATAEDDLAGLLDKNEGAGALFKMKNDPRVTRVGEFLRKYSLDELPQLWNILVGDMSLVGPRPPLEREVATYENHVHRRLYIKPGLTGMWQVNGRSNLDWDESVRLDLYYVENWSLAGDLVIMWRTLKVIRGAVGAY</sequence>
<feature type="transmembrane region" description="Helical" evidence="7">
    <location>
        <begin position="114"/>
        <end position="133"/>
    </location>
</feature>
<dbReference type="AlphaFoldDB" id="A0A7L5AJF7"/>
<evidence type="ECO:0000256" key="1">
    <source>
        <dbReference type="ARBA" id="ARBA00004141"/>
    </source>
</evidence>
<feature type="transmembrane region" description="Helical" evidence="7">
    <location>
        <begin position="21"/>
        <end position="38"/>
    </location>
</feature>
<dbReference type="Proteomes" id="UP000464507">
    <property type="component" value="Chromosome"/>
</dbReference>
<evidence type="ECO:0000313" key="10">
    <source>
        <dbReference type="Proteomes" id="UP000464507"/>
    </source>
</evidence>
<feature type="domain" description="Bacterial sugar transferase" evidence="8">
    <location>
        <begin position="284"/>
        <end position="470"/>
    </location>
</feature>
<feature type="transmembrane region" description="Helical" evidence="7">
    <location>
        <begin position="88"/>
        <end position="108"/>
    </location>
</feature>
<keyword evidence="3 9" id="KW-0808">Transferase</keyword>
<accession>A0A7L5AJF7</accession>
<evidence type="ECO:0000256" key="5">
    <source>
        <dbReference type="ARBA" id="ARBA00022989"/>
    </source>
</evidence>
<dbReference type="Pfam" id="PF13727">
    <property type="entry name" value="CoA_binding_3"/>
    <property type="match status" value="1"/>
</dbReference>
<protein>
    <submittedName>
        <fullName evidence="9">Polyprenyl glycosylphosphotransferase</fullName>
    </submittedName>
</protein>
<organism evidence="9 10">
    <name type="scientific">Marisediminicola antarctica</name>
    <dbReference type="NCBI Taxonomy" id="674079"/>
    <lineage>
        <taxon>Bacteria</taxon>
        <taxon>Bacillati</taxon>
        <taxon>Actinomycetota</taxon>
        <taxon>Actinomycetes</taxon>
        <taxon>Micrococcales</taxon>
        <taxon>Microbacteriaceae</taxon>
        <taxon>Marisediminicola</taxon>
    </lineage>
</organism>
<evidence type="ECO:0000256" key="3">
    <source>
        <dbReference type="ARBA" id="ARBA00022679"/>
    </source>
</evidence>
<dbReference type="GO" id="GO:0016780">
    <property type="term" value="F:phosphotransferase activity, for other substituted phosphate groups"/>
    <property type="evidence" value="ECO:0007669"/>
    <property type="project" value="TreeGrafter"/>
</dbReference>
<dbReference type="PANTHER" id="PTHR30576">
    <property type="entry name" value="COLANIC BIOSYNTHESIS UDP-GLUCOSE LIPID CARRIER TRANSFERASE"/>
    <property type="match status" value="1"/>
</dbReference>
<dbReference type="Pfam" id="PF02397">
    <property type="entry name" value="Bac_transf"/>
    <property type="match status" value="1"/>
</dbReference>
<evidence type="ECO:0000256" key="4">
    <source>
        <dbReference type="ARBA" id="ARBA00022692"/>
    </source>
</evidence>
<keyword evidence="5 7" id="KW-1133">Transmembrane helix</keyword>
<reference evidence="9 10" key="1">
    <citation type="submission" date="2016-09" db="EMBL/GenBank/DDBJ databases">
        <title>Complete genome sequence of microbes from the polar regions.</title>
        <authorList>
            <person name="Liao L."/>
            <person name="Chen B."/>
        </authorList>
    </citation>
    <scope>NUCLEOTIDE SEQUENCE [LARGE SCALE GENOMIC DNA]</scope>
    <source>
        <strain evidence="9 10">ZS314</strain>
    </source>
</reference>
<dbReference type="InterPro" id="IPR017475">
    <property type="entry name" value="EPS_sugar_tfrase"/>
</dbReference>
<evidence type="ECO:0000313" key="9">
    <source>
        <dbReference type="EMBL" id="QHO70216.1"/>
    </source>
</evidence>
<dbReference type="KEGG" id="mant:BHD05_11730"/>
<feature type="transmembrane region" description="Helical" evidence="7">
    <location>
        <begin position="289"/>
        <end position="310"/>
    </location>
</feature>
<dbReference type="GO" id="GO:0016020">
    <property type="term" value="C:membrane"/>
    <property type="evidence" value="ECO:0007669"/>
    <property type="project" value="UniProtKB-SubCell"/>
</dbReference>
<name>A0A7L5AJF7_9MICO</name>
<keyword evidence="10" id="KW-1185">Reference proteome</keyword>
<keyword evidence="4 7" id="KW-0812">Transmembrane</keyword>
<evidence type="ECO:0000256" key="7">
    <source>
        <dbReference type="SAM" id="Phobius"/>
    </source>
</evidence>
<dbReference type="InterPro" id="IPR003362">
    <property type="entry name" value="Bact_transf"/>
</dbReference>
<evidence type="ECO:0000256" key="2">
    <source>
        <dbReference type="ARBA" id="ARBA00006464"/>
    </source>
</evidence>
<evidence type="ECO:0000256" key="6">
    <source>
        <dbReference type="ARBA" id="ARBA00023136"/>
    </source>
</evidence>
<comment type="subcellular location">
    <subcellularLocation>
        <location evidence="1">Membrane</location>
        <topology evidence="1">Multi-pass membrane protein</topology>
    </subcellularLocation>
</comment>
<keyword evidence="6 7" id="KW-0472">Membrane</keyword>
<feature type="transmembrane region" description="Helical" evidence="7">
    <location>
        <begin position="44"/>
        <end position="67"/>
    </location>
</feature>
<proteinExistence type="inferred from homology"/>
<gene>
    <name evidence="9" type="ORF">BHD05_11730</name>
</gene>
<comment type="similarity">
    <text evidence="2">Belongs to the bacterial sugar transferase family.</text>
</comment>
<dbReference type="PANTHER" id="PTHR30576:SF10">
    <property type="entry name" value="SLL5057 PROTEIN"/>
    <property type="match status" value="1"/>
</dbReference>